<accession>A0AAV0MEF6</accession>
<comment type="caution">
    <text evidence="2">The sequence shown here is derived from an EMBL/GenBank/DDBJ whole genome shotgun (WGS) entry which is preliminary data.</text>
</comment>
<dbReference type="Proteomes" id="UP001154282">
    <property type="component" value="Unassembled WGS sequence"/>
</dbReference>
<protein>
    <submittedName>
        <fullName evidence="2">Uncharacterized protein</fullName>
    </submittedName>
</protein>
<evidence type="ECO:0000313" key="3">
    <source>
        <dbReference type="Proteomes" id="UP001154282"/>
    </source>
</evidence>
<feature type="region of interest" description="Disordered" evidence="1">
    <location>
        <begin position="116"/>
        <end position="162"/>
    </location>
</feature>
<name>A0AAV0MEF6_9ROSI</name>
<sequence>MAASSASCCLNRLSPPPATSTLPSSFPAIQLPRFNGEKLRSHCVVGMACMVIGLETAGSDWTAGAMMSSSGAADAGDLLEKVTAGGNEKLTRGPRWSDKRMCPSWQLNSLETIVPENLPRPSASRRSESVELTGGGSARDSPAAGDGGFVKRGGRLGSCFSM</sequence>
<dbReference type="EMBL" id="CAMGYJ010000007">
    <property type="protein sequence ID" value="CAI0444394.1"/>
    <property type="molecule type" value="Genomic_DNA"/>
</dbReference>
<keyword evidence="3" id="KW-1185">Reference proteome</keyword>
<proteinExistence type="predicted"/>
<evidence type="ECO:0000256" key="1">
    <source>
        <dbReference type="SAM" id="MobiDB-lite"/>
    </source>
</evidence>
<dbReference type="InterPro" id="IPR053350">
    <property type="entry name" value="CV_Inducer"/>
</dbReference>
<gene>
    <name evidence="2" type="ORF">LITE_LOCUS28091</name>
</gene>
<reference evidence="2" key="1">
    <citation type="submission" date="2022-08" db="EMBL/GenBank/DDBJ databases">
        <authorList>
            <person name="Gutierrez-Valencia J."/>
        </authorList>
    </citation>
    <scope>NUCLEOTIDE SEQUENCE</scope>
</reference>
<dbReference type="PANTHER" id="PTHR37210:SF2">
    <property type="entry name" value="PROTEIN CHLOROPLAST VESICULATION"/>
    <property type="match status" value="1"/>
</dbReference>
<dbReference type="AlphaFoldDB" id="A0AAV0MEF6"/>
<dbReference type="PANTHER" id="PTHR37210">
    <property type="entry name" value="EXPRESSED PROTEIN"/>
    <property type="match status" value="1"/>
</dbReference>
<evidence type="ECO:0000313" key="2">
    <source>
        <dbReference type="EMBL" id="CAI0444394.1"/>
    </source>
</evidence>
<organism evidence="2 3">
    <name type="scientific">Linum tenue</name>
    <dbReference type="NCBI Taxonomy" id="586396"/>
    <lineage>
        <taxon>Eukaryota</taxon>
        <taxon>Viridiplantae</taxon>
        <taxon>Streptophyta</taxon>
        <taxon>Embryophyta</taxon>
        <taxon>Tracheophyta</taxon>
        <taxon>Spermatophyta</taxon>
        <taxon>Magnoliopsida</taxon>
        <taxon>eudicotyledons</taxon>
        <taxon>Gunneridae</taxon>
        <taxon>Pentapetalae</taxon>
        <taxon>rosids</taxon>
        <taxon>fabids</taxon>
        <taxon>Malpighiales</taxon>
        <taxon>Linaceae</taxon>
        <taxon>Linum</taxon>
    </lineage>
</organism>